<evidence type="ECO:0000313" key="2">
    <source>
        <dbReference type="EMBL" id="KAA0154977.1"/>
    </source>
</evidence>
<dbReference type="Gene3D" id="1.25.40.10">
    <property type="entry name" value="Tetratricopeptide repeat domain"/>
    <property type="match status" value="1"/>
</dbReference>
<evidence type="ECO:0000256" key="1">
    <source>
        <dbReference type="SAM" id="MobiDB-lite"/>
    </source>
</evidence>
<feature type="region of interest" description="Disordered" evidence="1">
    <location>
        <begin position="202"/>
        <end position="260"/>
    </location>
</feature>
<evidence type="ECO:0000313" key="3">
    <source>
        <dbReference type="Proteomes" id="UP000323011"/>
    </source>
</evidence>
<name>A0A5A8CR08_CAFRO</name>
<sequence length="1066" mass="110995">MDPKDRRDVMRETAGPMHGTKIRLLRKAVGAACRRKEWDVAWDLVKNSAALGINDSFGCHVELLRQFAFADMPRAAHAVLERMKRRGMRPSHDCFSLVIAAHARMWNKAAIVRLVAESQEVMAPSAEPHLRWYGRLTAGLLVAGRVDDALGMVREFRRGNSINAWAAAGGDASERGLLGTENPMRKASALAALEVSDKAGKAVLGGRNSSDQDWRGRSTTPAGGAPAVASGTSAVAASDDGGLGTAAPAAPPVPPHAPLSEEHAMADGAALAELGTVQMVRLSMCCEVIGDVLNAVLLELRPRASNAASGGAVFADRDTVPVSELAELVADLPLAPRMSQHERRHQERVAVAHLVEDLISAASDAASASAAASRAGEQASGHDDDQLPFSLEDALAGAPHEAEVLALAQHATITEDGPLAAAMLCSPSMVATLWRAAGLGDAPPGLPADAAAGVVQPQPGAVVREALLARRCQAQRLLETLMSVAARSASDVWRGSTPDTVWPLARHGSARLFDALDTAGVVPSPPGLLLVMMMAREDYERRGGDGLWLATRAALLAEAQGAVVSRTAEVAALAEDIAAAGVSEAGLRPRFAPTRAALMQWWKQSETTGELRPTVAVGPSGDRVVWYPAVLEKLSVLEAMEAGTAQLSPLARVEEAEEAAAEQRRALLASAGEEGSLEELEECEASSSEAGFDSGFALARRMVFALTTPAQAKASNSAVMVRATRRRAAQAAIAASRGERSRRAAGEAAVAAGASVSKDWEAETGPAAGLAARRRAHDAALANVKRPAAPGGWSTLGASEPDVVLARALLVGDPADQAGAGDGGADEWQSPSHAVAAAASRVTALQLATAPVAGWWAQLREHLAPLLGSSAEPASEVGAGSPDMALCAEQGVAWEAAGGVPLSTLAAPSGALSPDTCGVLRSAPALPRDVAAEGQAHALYCLADELMRPPEAAALAADESARRGAEFAEWCSSNAAVSSLPAVLARTRTDGSFDLRGIDLVIPEEGAGQALREPENWRSRAPHALKLREAGRESASVQMSPQRTTRRWVDDVLGIATPARDRRERA</sequence>
<reference evidence="2 3" key="1">
    <citation type="submission" date="2019-07" db="EMBL/GenBank/DDBJ databases">
        <title>Genomes of Cafeteria roenbergensis.</title>
        <authorList>
            <person name="Fischer M.G."/>
            <person name="Hackl T."/>
            <person name="Roman M."/>
        </authorList>
    </citation>
    <scope>NUCLEOTIDE SEQUENCE [LARGE SCALE GENOMIC DNA]</scope>
    <source>
        <strain evidence="2 3">BVI</strain>
    </source>
</reference>
<dbReference type="Proteomes" id="UP000323011">
    <property type="component" value="Unassembled WGS sequence"/>
</dbReference>
<dbReference type="EMBL" id="VLTN01000009">
    <property type="protein sequence ID" value="KAA0154977.1"/>
    <property type="molecule type" value="Genomic_DNA"/>
</dbReference>
<accession>A0A5A8CR08</accession>
<evidence type="ECO:0008006" key="4">
    <source>
        <dbReference type="Google" id="ProtNLM"/>
    </source>
</evidence>
<dbReference type="InterPro" id="IPR011990">
    <property type="entry name" value="TPR-like_helical_dom_sf"/>
</dbReference>
<feature type="region of interest" description="Disordered" evidence="1">
    <location>
        <begin position="1029"/>
        <end position="1051"/>
    </location>
</feature>
<proteinExistence type="predicted"/>
<comment type="caution">
    <text evidence="2">The sequence shown here is derived from an EMBL/GenBank/DDBJ whole genome shotgun (WGS) entry which is preliminary data.</text>
</comment>
<feature type="compositionally biased region" description="Low complexity" evidence="1">
    <location>
        <begin position="218"/>
        <end position="240"/>
    </location>
</feature>
<keyword evidence="3" id="KW-1185">Reference proteome</keyword>
<dbReference type="AlphaFoldDB" id="A0A5A8CR08"/>
<organism evidence="2 3">
    <name type="scientific">Cafeteria roenbergensis</name>
    <name type="common">Marine flagellate</name>
    <dbReference type="NCBI Taxonomy" id="33653"/>
    <lineage>
        <taxon>Eukaryota</taxon>
        <taxon>Sar</taxon>
        <taxon>Stramenopiles</taxon>
        <taxon>Bigyra</taxon>
        <taxon>Opalozoa</taxon>
        <taxon>Bicosoecida</taxon>
        <taxon>Cafeteriaceae</taxon>
        <taxon>Cafeteria</taxon>
    </lineage>
</organism>
<protein>
    <recommendedName>
        <fullName evidence="4">Pentacotripeptide-repeat region of PRORP domain-containing protein</fullName>
    </recommendedName>
</protein>
<gene>
    <name evidence="2" type="ORF">FNF29_02121</name>
</gene>